<gene>
    <name evidence="9" type="ORF">GSMUA_320700.1</name>
</gene>
<dbReference type="OMA" id="GIYTHER"/>
<dbReference type="Proteomes" id="UP000012960">
    <property type="component" value="Unplaced"/>
</dbReference>
<reference evidence="9" key="1">
    <citation type="submission" date="2021-03" db="EMBL/GenBank/DDBJ databases">
        <authorList>
            <consortium name="Genoscope - CEA"/>
            <person name="William W."/>
        </authorList>
    </citation>
    <scope>NUCLEOTIDE SEQUENCE</scope>
    <source>
        <strain evidence="9">Doubled-haploid Pahang</strain>
    </source>
</reference>
<dbReference type="SUPFAM" id="SSF161111">
    <property type="entry name" value="Cation efflux protein transmembrane domain-like"/>
    <property type="match status" value="1"/>
</dbReference>
<dbReference type="Gene3D" id="1.20.1510.10">
    <property type="entry name" value="Cation efflux protein transmembrane domain"/>
    <property type="match status" value="1"/>
</dbReference>
<evidence type="ECO:0000256" key="4">
    <source>
        <dbReference type="ARBA" id="ARBA00022448"/>
    </source>
</evidence>
<dbReference type="GO" id="GO:0008324">
    <property type="term" value="F:monoatomic cation transmembrane transporter activity"/>
    <property type="evidence" value="ECO:0007669"/>
    <property type="project" value="InterPro"/>
</dbReference>
<evidence type="ECO:0000256" key="6">
    <source>
        <dbReference type="ARBA" id="ARBA00022989"/>
    </source>
</evidence>
<evidence type="ECO:0000256" key="3">
    <source>
        <dbReference type="ARBA" id="ARBA00008873"/>
    </source>
</evidence>
<feature type="domain" description="Cation efflux protein transmembrane" evidence="8">
    <location>
        <begin position="2"/>
        <end position="82"/>
    </location>
</feature>
<proteinExistence type="inferred from homology"/>
<evidence type="ECO:0000256" key="7">
    <source>
        <dbReference type="ARBA" id="ARBA00023136"/>
    </source>
</evidence>
<organism evidence="10 11">
    <name type="scientific">Musa acuminata subsp. malaccensis</name>
    <name type="common">Wild banana</name>
    <name type="synonym">Musa malaccensis</name>
    <dbReference type="NCBI Taxonomy" id="214687"/>
    <lineage>
        <taxon>Eukaryota</taxon>
        <taxon>Viridiplantae</taxon>
        <taxon>Streptophyta</taxon>
        <taxon>Embryophyta</taxon>
        <taxon>Tracheophyta</taxon>
        <taxon>Spermatophyta</taxon>
        <taxon>Magnoliopsida</taxon>
        <taxon>Liliopsida</taxon>
        <taxon>Zingiberales</taxon>
        <taxon>Musaceae</taxon>
        <taxon>Musa</taxon>
    </lineage>
</organism>
<dbReference type="PANTHER" id="PTHR43840:SF13">
    <property type="entry name" value="CATION EFFLUX PROTEIN CYTOPLASMIC DOMAIN-CONTAINING PROTEIN"/>
    <property type="match status" value="1"/>
</dbReference>
<evidence type="ECO:0000256" key="1">
    <source>
        <dbReference type="ARBA" id="ARBA00003168"/>
    </source>
</evidence>
<dbReference type="InterPro" id="IPR027469">
    <property type="entry name" value="Cation_efflux_TMD_sf"/>
</dbReference>
<keyword evidence="5" id="KW-0812">Transmembrane</keyword>
<comment type="function">
    <text evidence="1">Involved in sequestration of excess metal in the cytoplasm into vacuoles to maintain metal homeostasis.</text>
</comment>
<comment type="subcellular location">
    <subcellularLocation>
        <location evidence="2">Membrane</location>
        <topology evidence="2">Multi-pass membrane protein</topology>
    </subcellularLocation>
</comment>
<dbReference type="PANTHER" id="PTHR43840">
    <property type="entry name" value="MITOCHONDRIAL METAL TRANSPORTER 1-RELATED"/>
    <property type="match status" value="1"/>
</dbReference>
<sequence>MLSATFVKLALWLYCRTSGNKIVRAYAKDHYYDVVTNVLGLAAAILGDKFYRWIDPAGAIVLAIYTIINWSGTVWENAVSLVGQSAPPEMLQKLTCD</sequence>
<evidence type="ECO:0000313" key="9">
    <source>
        <dbReference type="EMBL" id="CAG1853844.1"/>
    </source>
</evidence>
<keyword evidence="7" id="KW-0472">Membrane</keyword>
<dbReference type="GO" id="GO:0005774">
    <property type="term" value="C:vacuolar membrane"/>
    <property type="evidence" value="ECO:0007669"/>
    <property type="project" value="UniProtKB-SubCell"/>
</dbReference>
<evidence type="ECO:0000256" key="2">
    <source>
        <dbReference type="ARBA" id="ARBA00004141"/>
    </source>
</evidence>
<evidence type="ECO:0000313" key="10">
    <source>
        <dbReference type="EnsemblPlants" id="Ma10_p17760.1"/>
    </source>
</evidence>
<reference evidence="10" key="2">
    <citation type="submission" date="2021-05" db="UniProtKB">
        <authorList>
            <consortium name="EnsemblPlants"/>
        </authorList>
    </citation>
    <scope>IDENTIFICATION</scope>
    <source>
        <strain evidence="10">subsp. malaccensis</strain>
    </source>
</reference>
<dbReference type="InterPro" id="IPR050291">
    <property type="entry name" value="CDF_Transporter"/>
</dbReference>
<comment type="similarity">
    <text evidence="3">Belongs to the cation diffusion facilitator (CDF) transporter (TC 2.A.4) family. SLC30A subfamily.</text>
</comment>
<protein>
    <submittedName>
        <fullName evidence="9">(wild Malaysian banana) hypothetical protein</fullName>
    </submittedName>
</protein>
<dbReference type="Gramene" id="Ma10_t17760.1">
    <property type="protein sequence ID" value="Ma10_p17760.1"/>
    <property type="gene ID" value="Ma10_g17760"/>
</dbReference>
<keyword evidence="6" id="KW-1133">Transmembrane helix</keyword>
<evidence type="ECO:0000313" key="11">
    <source>
        <dbReference type="Proteomes" id="UP000012960"/>
    </source>
</evidence>
<dbReference type="AlphaFoldDB" id="A0A804KXE9"/>
<dbReference type="Pfam" id="PF01545">
    <property type="entry name" value="Cation_efflux"/>
    <property type="match status" value="1"/>
</dbReference>
<dbReference type="EMBL" id="HG996476">
    <property type="protein sequence ID" value="CAG1853844.1"/>
    <property type="molecule type" value="Genomic_DNA"/>
</dbReference>
<keyword evidence="4" id="KW-0813">Transport</keyword>
<keyword evidence="11" id="KW-1185">Reference proteome</keyword>
<accession>A0A804KXE9</accession>
<name>A0A804KXE9_MUSAM</name>
<evidence type="ECO:0000259" key="8">
    <source>
        <dbReference type="Pfam" id="PF01545"/>
    </source>
</evidence>
<dbReference type="InterPro" id="IPR058533">
    <property type="entry name" value="Cation_efflux_TM"/>
</dbReference>
<evidence type="ECO:0000256" key="5">
    <source>
        <dbReference type="ARBA" id="ARBA00022692"/>
    </source>
</evidence>
<dbReference type="InParanoid" id="A0A804KXE9"/>
<dbReference type="EnsemblPlants" id="Ma10_t17760.1">
    <property type="protein sequence ID" value="Ma10_p17760.1"/>
    <property type="gene ID" value="Ma10_g17760"/>
</dbReference>